<dbReference type="PROSITE" id="PS51194">
    <property type="entry name" value="HELICASE_CTER"/>
    <property type="match status" value="1"/>
</dbReference>
<dbReference type="InterPro" id="IPR038718">
    <property type="entry name" value="SNF2-like_sf"/>
</dbReference>
<organism evidence="4 5">
    <name type="scientific">Terribacillus halophilus</name>
    <dbReference type="NCBI Taxonomy" id="361279"/>
    <lineage>
        <taxon>Bacteria</taxon>
        <taxon>Bacillati</taxon>
        <taxon>Bacillota</taxon>
        <taxon>Bacilli</taxon>
        <taxon>Bacillales</taxon>
        <taxon>Bacillaceae</taxon>
        <taxon>Terribacillus</taxon>
    </lineage>
</organism>
<dbReference type="InterPro" id="IPR027417">
    <property type="entry name" value="P-loop_NTPase"/>
</dbReference>
<dbReference type="OrthoDB" id="9760715at2"/>
<proteinExistence type="predicted"/>
<dbReference type="InterPro" id="IPR000330">
    <property type="entry name" value="SNF2_N"/>
</dbReference>
<dbReference type="GO" id="GO:0016787">
    <property type="term" value="F:hydrolase activity"/>
    <property type="evidence" value="ECO:0007669"/>
    <property type="project" value="UniProtKB-KW"/>
</dbReference>
<dbReference type="InterPro" id="IPR049730">
    <property type="entry name" value="SNF2/RAD54-like_C"/>
</dbReference>
<dbReference type="STRING" id="361279.SAMN05421663_102254"/>
<keyword evidence="4" id="KW-0067">ATP-binding</keyword>
<evidence type="ECO:0000259" key="2">
    <source>
        <dbReference type="PROSITE" id="PS51192"/>
    </source>
</evidence>
<dbReference type="SMART" id="SM00487">
    <property type="entry name" value="DEXDc"/>
    <property type="match status" value="1"/>
</dbReference>
<dbReference type="GO" id="GO:0005524">
    <property type="term" value="F:ATP binding"/>
    <property type="evidence" value="ECO:0007669"/>
    <property type="project" value="InterPro"/>
</dbReference>
<dbReference type="GO" id="GO:0004386">
    <property type="term" value="F:helicase activity"/>
    <property type="evidence" value="ECO:0007669"/>
    <property type="project" value="UniProtKB-KW"/>
</dbReference>
<keyword evidence="1" id="KW-0378">Hydrolase</keyword>
<keyword evidence="4" id="KW-0347">Helicase</keyword>
<dbReference type="SUPFAM" id="SSF52540">
    <property type="entry name" value="P-loop containing nucleoside triphosphate hydrolases"/>
    <property type="match status" value="2"/>
</dbReference>
<keyword evidence="4" id="KW-0547">Nucleotide-binding</keyword>
<dbReference type="EMBL" id="FMZB01000002">
    <property type="protein sequence ID" value="SDC38181.1"/>
    <property type="molecule type" value="Genomic_DNA"/>
</dbReference>
<feature type="domain" description="Helicase ATP-binding" evidence="2">
    <location>
        <begin position="194"/>
        <end position="352"/>
    </location>
</feature>
<dbReference type="Pfam" id="PF00271">
    <property type="entry name" value="Helicase_C"/>
    <property type="match status" value="1"/>
</dbReference>
<reference evidence="5" key="1">
    <citation type="submission" date="2016-10" db="EMBL/GenBank/DDBJ databases">
        <authorList>
            <person name="Varghese N."/>
            <person name="Submissions S."/>
        </authorList>
    </citation>
    <scope>NUCLEOTIDE SEQUENCE [LARGE SCALE GENOMIC DNA]</scope>
    <source>
        <strain evidence="5">DSM 21620</strain>
    </source>
</reference>
<keyword evidence="5" id="KW-1185">Reference proteome</keyword>
<sequence>MNGEWYIKDNHFLVMKDEDNNTIIPTAEEVFLSEFKNYNVKNIKLPKPSDNLPSINFSKYPINLKILIEPNTNDEDVYMNANVVVEIDGEYIYIGNILRSHVEHMIIKDTWYPFIRGTVSEIWQYLKEAGIEKLGPISLKQYMILKKMENSLLIDKLSEASLNKEEYISKSDIDIQRFIGNLYPYQNQGFRWLKMIIGENAGCILADEMGLGKTAQIIAVLASESVQAKTPSLVVAPVSLLENWRREILKFAPSLTVKLHQGNDRTGFHAEFKKYDLIITSYETIVRDLSLFQMLQWNIVVADEAQNIKNPFAKRTKALKQIKRASTIAVTGTPIENKLMDLWSITDFVFPSYLGNLNEFEKVFPDSLDGAEELEPIVSPIILRRKVKEVADDLPERLDIPQGLKLSDKEALVYDSLRKQLIDEYGKHASLVSLIKLRMFCTHPFLVCSTDNEDPAVFGKYMRLVEILEEIISNNEKVIIFTSYTGMSNILVKDLTSRFNIFCDFIDGRVEVGERQPKIDKFSSTNGPAILVLNPRAAGAGLNITAANHVVHYNLEWNPAIEDQASARAHRRGQTRPVTIYKLFYLDTVEDAINERLERKRQLSQAAVIGIDGSENDQADILEALHRSPLI</sequence>
<dbReference type="SMART" id="SM00490">
    <property type="entry name" value="HELICc"/>
    <property type="match status" value="1"/>
</dbReference>
<dbReference type="Proteomes" id="UP000198666">
    <property type="component" value="Unassembled WGS sequence"/>
</dbReference>
<gene>
    <name evidence="4" type="ORF">SAMN05421663_102254</name>
</gene>
<dbReference type="CDD" id="cd18793">
    <property type="entry name" value="SF2_C_SNF"/>
    <property type="match status" value="1"/>
</dbReference>
<accession>A0A1G6L4X1</accession>
<evidence type="ECO:0000259" key="3">
    <source>
        <dbReference type="PROSITE" id="PS51194"/>
    </source>
</evidence>
<feature type="domain" description="Helicase C-terminal" evidence="3">
    <location>
        <begin position="463"/>
        <end position="622"/>
    </location>
</feature>
<dbReference type="Pfam" id="PF00176">
    <property type="entry name" value="SNF2-rel_dom"/>
    <property type="match status" value="1"/>
</dbReference>
<evidence type="ECO:0000256" key="1">
    <source>
        <dbReference type="ARBA" id="ARBA00022801"/>
    </source>
</evidence>
<dbReference type="InterPro" id="IPR001650">
    <property type="entry name" value="Helicase_C-like"/>
</dbReference>
<dbReference type="InterPro" id="IPR014001">
    <property type="entry name" value="Helicase_ATP-bd"/>
</dbReference>
<dbReference type="PANTHER" id="PTHR10799">
    <property type="entry name" value="SNF2/RAD54 HELICASE FAMILY"/>
    <property type="match status" value="1"/>
</dbReference>
<dbReference type="Gene3D" id="3.40.50.300">
    <property type="entry name" value="P-loop containing nucleotide triphosphate hydrolases"/>
    <property type="match status" value="1"/>
</dbReference>
<name>A0A1G6L4X1_9BACI</name>
<dbReference type="RefSeq" id="WP_093726096.1">
    <property type="nucleotide sequence ID" value="NZ_FMZB01000002.1"/>
</dbReference>
<dbReference type="PROSITE" id="PS51192">
    <property type="entry name" value="HELICASE_ATP_BIND_1"/>
    <property type="match status" value="1"/>
</dbReference>
<evidence type="ECO:0000313" key="5">
    <source>
        <dbReference type="Proteomes" id="UP000198666"/>
    </source>
</evidence>
<evidence type="ECO:0000313" key="4">
    <source>
        <dbReference type="EMBL" id="SDC38181.1"/>
    </source>
</evidence>
<dbReference type="AlphaFoldDB" id="A0A1G6L4X1"/>
<dbReference type="Gene3D" id="3.40.50.10810">
    <property type="entry name" value="Tandem AAA-ATPase domain"/>
    <property type="match status" value="1"/>
</dbReference>
<protein>
    <submittedName>
        <fullName evidence="4">Superfamily II DNA or RNA helicase, SNF2 family</fullName>
    </submittedName>
</protein>